<dbReference type="EMBL" id="JACBAG010001877">
    <property type="protein sequence ID" value="KAF7178638.1"/>
    <property type="molecule type" value="Genomic_DNA"/>
</dbReference>
<protein>
    <submittedName>
        <fullName evidence="2">Uncharacterized protein</fullName>
    </submittedName>
</protein>
<comment type="caution">
    <text evidence="2">The sequence shown here is derived from an EMBL/GenBank/DDBJ whole genome shotgun (WGS) entry which is preliminary data.</text>
</comment>
<accession>A0A8H6QTQ1</accession>
<feature type="transmembrane region" description="Helical" evidence="1">
    <location>
        <begin position="240"/>
        <end position="260"/>
    </location>
</feature>
<sequence>MLQEYRSLPILIFYLSLASALAGHACLTIHKRYQTCKSNVQWQSKHSHKLVLFILLACASLASTWYYMFAFFAHSYRSWRGQCTLAQLHELERASLPMKGELWLRDTKLFKQAWETVSETPERHWWSGQIFLFTVAWSIFLGVMGRRFNIPRVWMYMLLGQVVAISFAQSLFAATVVVSFPRQSQSTRRQSATASRSGDDSRGNGTLWVPPALLELGPVLISLLSAAVVPLVAHTSYFMPVLLIPHLLLFVPGVLSPGMLPRGWGKRQPVAVAARRYARVFHWLFAILVVLVAQSTYALTATAEGTLWRRLLSAMSEHPAVSSVSWDVVCCFLVVVSWTAAHSGDVQEMLDAYD</sequence>
<keyword evidence="1" id="KW-1133">Transmembrane helix</keyword>
<feature type="transmembrane region" description="Helical" evidence="1">
    <location>
        <begin position="50"/>
        <end position="69"/>
    </location>
</feature>
<feature type="transmembrane region" description="Helical" evidence="1">
    <location>
        <begin position="320"/>
        <end position="341"/>
    </location>
</feature>
<organism evidence="2 3">
    <name type="scientific">Aspergillus felis</name>
    <dbReference type="NCBI Taxonomy" id="1287682"/>
    <lineage>
        <taxon>Eukaryota</taxon>
        <taxon>Fungi</taxon>
        <taxon>Dikarya</taxon>
        <taxon>Ascomycota</taxon>
        <taxon>Pezizomycotina</taxon>
        <taxon>Eurotiomycetes</taxon>
        <taxon>Eurotiomycetidae</taxon>
        <taxon>Eurotiales</taxon>
        <taxon>Aspergillaceae</taxon>
        <taxon>Aspergillus</taxon>
        <taxon>Aspergillus subgen. Fumigati</taxon>
    </lineage>
</organism>
<gene>
    <name evidence="2" type="ORF">CNMCM7691_007452</name>
</gene>
<keyword evidence="1" id="KW-0812">Transmembrane</keyword>
<evidence type="ECO:0000256" key="1">
    <source>
        <dbReference type="SAM" id="Phobius"/>
    </source>
</evidence>
<feature type="transmembrane region" description="Helical" evidence="1">
    <location>
        <begin position="212"/>
        <end position="233"/>
    </location>
</feature>
<dbReference type="AlphaFoldDB" id="A0A8H6QTQ1"/>
<feature type="transmembrane region" description="Helical" evidence="1">
    <location>
        <begin position="280"/>
        <end position="299"/>
    </location>
</feature>
<dbReference type="Proteomes" id="UP000641853">
    <property type="component" value="Unassembled WGS sequence"/>
</dbReference>
<evidence type="ECO:0000313" key="3">
    <source>
        <dbReference type="Proteomes" id="UP000641853"/>
    </source>
</evidence>
<keyword evidence="3" id="KW-1185">Reference proteome</keyword>
<name>A0A8H6QTQ1_9EURO</name>
<feature type="transmembrane region" description="Helical" evidence="1">
    <location>
        <begin position="125"/>
        <end position="144"/>
    </location>
</feature>
<proteinExistence type="predicted"/>
<feature type="transmembrane region" description="Helical" evidence="1">
    <location>
        <begin position="156"/>
        <end position="180"/>
    </location>
</feature>
<reference evidence="2" key="1">
    <citation type="submission" date="2020-06" db="EMBL/GenBank/DDBJ databases">
        <title>Draft genome sequences of strains closely related to Aspergillus parafelis and Aspergillus hiratsukae.</title>
        <authorList>
            <person name="Dos Santos R.A.C."/>
            <person name="Rivero-Menendez O."/>
            <person name="Steenwyk J.L."/>
            <person name="Mead M.E."/>
            <person name="Goldman G.H."/>
            <person name="Alastruey-Izquierdo A."/>
            <person name="Rokas A."/>
        </authorList>
    </citation>
    <scope>NUCLEOTIDE SEQUENCE</scope>
    <source>
        <strain evidence="2">CNM-CM7691</strain>
    </source>
</reference>
<keyword evidence="1" id="KW-0472">Membrane</keyword>
<feature type="transmembrane region" description="Helical" evidence="1">
    <location>
        <begin position="12"/>
        <end position="29"/>
    </location>
</feature>
<evidence type="ECO:0000313" key="2">
    <source>
        <dbReference type="EMBL" id="KAF7178638.1"/>
    </source>
</evidence>